<organism evidence="1 2">
    <name type="scientific">Mesorhizobium robiniae</name>
    <dbReference type="NCBI Taxonomy" id="559315"/>
    <lineage>
        <taxon>Bacteria</taxon>
        <taxon>Pseudomonadati</taxon>
        <taxon>Pseudomonadota</taxon>
        <taxon>Alphaproteobacteria</taxon>
        <taxon>Hyphomicrobiales</taxon>
        <taxon>Phyllobacteriaceae</taxon>
        <taxon>Mesorhizobium</taxon>
    </lineage>
</organism>
<evidence type="ECO:0000313" key="1">
    <source>
        <dbReference type="EMBL" id="MET3583826.1"/>
    </source>
</evidence>
<dbReference type="Pfam" id="PF04891">
    <property type="entry name" value="NifQ"/>
    <property type="match status" value="1"/>
</dbReference>
<name>A0ABV2GZW8_9HYPH</name>
<reference evidence="1 2" key="1">
    <citation type="submission" date="2024-06" db="EMBL/GenBank/DDBJ databases">
        <title>Genomic Encyclopedia of Type Strains, Phase IV (KMG-IV): sequencing the most valuable type-strain genomes for metagenomic binning, comparative biology and taxonomic classification.</title>
        <authorList>
            <person name="Goeker M."/>
        </authorList>
    </citation>
    <scope>NUCLEOTIDE SEQUENCE [LARGE SCALE GENOMIC DNA]</scope>
    <source>
        <strain evidence="1 2">DSM 100022</strain>
    </source>
</reference>
<dbReference type="Proteomes" id="UP001549204">
    <property type="component" value="Unassembled WGS sequence"/>
</dbReference>
<dbReference type="InterPro" id="IPR006975">
    <property type="entry name" value="NifQ"/>
</dbReference>
<evidence type="ECO:0008006" key="3">
    <source>
        <dbReference type="Google" id="ProtNLM"/>
    </source>
</evidence>
<keyword evidence="2" id="KW-1185">Reference proteome</keyword>
<dbReference type="EMBL" id="JBEPMC010000025">
    <property type="protein sequence ID" value="MET3583826.1"/>
    <property type="molecule type" value="Genomic_DNA"/>
</dbReference>
<evidence type="ECO:0000313" key="2">
    <source>
        <dbReference type="Proteomes" id="UP001549204"/>
    </source>
</evidence>
<protein>
    <recommendedName>
        <fullName evidence="3">Nitrogen fixation protein NifQ</fullName>
    </recommendedName>
</protein>
<sequence length="322" mass="35700">MHSAFVTRDGSRRMPRYLTATDGMTWMGCGRCFNVCSRAVLHRYSFDDAGEILGARDGEGDVAGELNRMIMVLDRCAAALAAQSAPSSARRTDRRPVAADPVAAWLDGTNQRRMAPMFARHYGWFIDRQRLRIELESGFDQHVLACVLSCALEELEAGEATATEATGLSRAELRDVLSGGFPAIPIGAFALEEVDEAEPDLEEELLCGLLLAHARPGDLASVRFAKIIARRAMRNDHLWQDLGLFNRAEVSRLLATHFPTLAAGNTKNMRWKKYFYRKLCEAEGFSLCTTPSCRECNDFESCFGPEEGESRLARIKNGIALD</sequence>
<proteinExistence type="predicted"/>
<comment type="caution">
    <text evidence="1">The sequence shown here is derived from an EMBL/GenBank/DDBJ whole genome shotgun (WGS) entry which is preliminary data.</text>
</comment>
<gene>
    <name evidence="1" type="ORF">ABID19_006892</name>
</gene>
<accession>A0ABV2GZW8</accession>